<dbReference type="AlphaFoldDB" id="A0A345ZBI0"/>
<accession>A0A345ZBI0</accession>
<gene>
    <name evidence="1" type="ORF">C0J27_02720</name>
</gene>
<dbReference type="EMBL" id="CP025544">
    <property type="protein sequence ID" value="AXK60647.1"/>
    <property type="molecule type" value="Genomic_DNA"/>
</dbReference>
<proteinExistence type="predicted"/>
<evidence type="ECO:0000313" key="1">
    <source>
        <dbReference type="EMBL" id="AXK60647.1"/>
    </source>
</evidence>
<sequence length="175" mass="19371">MIKKLYCIVFGVIICFCNGLQASYLSRLAVYSKQISQKVQTQATSFAEKIKTYDMQKLKTQLEDSLKDTVQQAEVIEPMIQDSLKDGSRKSIHMNKSGLFGKAESVVIENVQINHHGSKSFSECFFTWLKEGGQKRVAMVGVVLGATGGYALGSFGKQQQTRPQIIVMPAPASQQ</sequence>
<dbReference type="Proteomes" id="UP000254834">
    <property type="component" value="Chromosome"/>
</dbReference>
<keyword evidence="2" id="KW-1185">Reference proteome</keyword>
<name>A0A345ZBI0_9BACT</name>
<protein>
    <submittedName>
        <fullName evidence="1">Uncharacterized protein</fullName>
    </submittedName>
</protein>
<dbReference type="KEGG" id="cdes:C0J27_02720"/>
<reference evidence="1 2" key="1">
    <citation type="submission" date="2017-12" db="EMBL/GenBank/DDBJ databases">
        <title>Chromulinavorax destructans is a abundant pathogen of dominant heterotrophic picoflagllates.</title>
        <authorList>
            <person name="Deeg C.M."/>
            <person name="Zimmer M."/>
            <person name="Suttle C.A."/>
        </authorList>
    </citation>
    <scope>NUCLEOTIDE SEQUENCE [LARGE SCALE GENOMIC DNA]</scope>
    <source>
        <strain evidence="1 2">SeV1</strain>
    </source>
</reference>
<organism evidence="1 2">
    <name type="scientific">Candidatus Chromulinivorax destructor</name>
    <dbReference type="NCBI Taxonomy" id="2066483"/>
    <lineage>
        <taxon>Bacteria</taxon>
        <taxon>Candidatus Babelota</taxon>
        <taxon>Candidatus Babeliae</taxon>
        <taxon>Candidatus Babeliales</taxon>
        <taxon>Candidatus Chromulinivoraceae</taxon>
        <taxon>Candidatus Chromulinivorax</taxon>
    </lineage>
</organism>
<dbReference type="RefSeq" id="WP_115585662.1">
    <property type="nucleotide sequence ID" value="NZ_CP025544.1"/>
</dbReference>
<evidence type="ECO:0000313" key="2">
    <source>
        <dbReference type="Proteomes" id="UP000254834"/>
    </source>
</evidence>